<dbReference type="Proteomes" id="UP000193689">
    <property type="component" value="Unassembled WGS sequence"/>
</dbReference>
<evidence type="ECO:0000256" key="4">
    <source>
        <dbReference type="ARBA" id="ARBA00022606"/>
    </source>
</evidence>
<dbReference type="InterPro" id="IPR018229">
    <property type="entry name" value="Rhodopsin_retinal_BS"/>
</dbReference>
<dbReference type="GO" id="GO:0005783">
    <property type="term" value="C:endoplasmic reticulum"/>
    <property type="evidence" value="ECO:0007669"/>
    <property type="project" value="TreeGrafter"/>
</dbReference>
<dbReference type="FunFam" id="1.20.1070.10:FF:000160">
    <property type="entry name" value="Related to Opsin-1"/>
    <property type="match status" value="1"/>
</dbReference>
<evidence type="ECO:0000256" key="5">
    <source>
        <dbReference type="ARBA" id="ARBA00022692"/>
    </source>
</evidence>
<keyword evidence="6" id="KW-0681">Retinal protein</keyword>
<dbReference type="InParanoid" id="A0A1Y2E664"/>
<dbReference type="InterPro" id="IPR043476">
    <property type="entry name" value="Yro2-like_7TM"/>
</dbReference>
<keyword evidence="5 12" id="KW-0812">Transmembrane</keyword>
<sequence>MPRNEAINTNSVVGDRPDLLITTHGSDWYFAVCAIMGISTIAFMGLALTKPQTHRMFHYITAGITAVACIAYFSMGADLGQVPIQAEFVRPGSSAVAAAGTREIFYARYIDWAITTPLLLLDLMLTAGIPLPTILITLLADEIMIVCGLIGALTRTTYKWGFWAFGTAAFLYVVYNLIWDGRKHANTLGGEPKKTFNMCGIWLIFLWFLYPIAWGLSEGANVIHPDSEAIFYGVLDIMAKPIFGALLIWGHRNINPTQLGLRIRESKQTSEKFNSGTSGGVNAPDGVTGTNGQNAAAATTTTTATNGQNV</sequence>
<feature type="transmembrane region" description="Helical" evidence="12">
    <location>
        <begin position="28"/>
        <end position="49"/>
    </location>
</feature>
<organism evidence="13 14">
    <name type="scientific">Pseudomassariella vexata</name>
    <dbReference type="NCBI Taxonomy" id="1141098"/>
    <lineage>
        <taxon>Eukaryota</taxon>
        <taxon>Fungi</taxon>
        <taxon>Dikarya</taxon>
        <taxon>Ascomycota</taxon>
        <taxon>Pezizomycotina</taxon>
        <taxon>Sordariomycetes</taxon>
        <taxon>Xylariomycetidae</taxon>
        <taxon>Amphisphaeriales</taxon>
        <taxon>Pseudomassariaceae</taxon>
        <taxon>Pseudomassariella</taxon>
    </lineage>
</organism>
<keyword evidence="10" id="KW-0675">Receptor</keyword>
<keyword evidence="14" id="KW-1185">Reference proteome</keyword>
<reference evidence="13 14" key="1">
    <citation type="submission" date="2016-07" db="EMBL/GenBank/DDBJ databases">
        <title>Pervasive Adenine N6-methylation of Active Genes in Fungi.</title>
        <authorList>
            <consortium name="DOE Joint Genome Institute"/>
            <person name="Mondo S.J."/>
            <person name="Dannebaum R.O."/>
            <person name="Kuo R.C."/>
            <person name="Labutti K."/>
            <person name="Haridas S."/>
            <person name="Kuo A."/>
            <person name="Salamov A."/>
            <person name="Ahrendt S.R."/>
            <person name="Lipzen A."/>
            <person name="Sullivan W."/>
            <person name="Andreopoulos W.B."/>
            <person name="Clum A."/>
            <person name="Lindquist E."/>
            <person name="Daum C."/>
            <person name="Ramamoorthy G.K."/>
            <person name="Gryganskyi A."/>
            <person name="Culley D."/>
            <person name="Magnuson J.K."/>
            <person name="James T.Y."/>
            <person name="O'Malley M.A."/>
            <person name="Stajich J.E."/>
            <person name="Spatafora J.W."/>
            <person name="Visel A."/>
            <person name="Grigoriev I.V."/>
        </authorList>
    </citation>
    <scope>NUCLEOTIDE SEQUENCE [LARGE SCALE GENOMIC DNA]</scope>
    <source>
        <strain evidence="13 14">CBS 129021</strain>
    </source>
</reference>
<dbReference type="GO" id="GO:0005216">
    <property type="term" value="F:monoatomic ion channel activity"/>
    <property type="evidence" value="ECO:0007669"/>
    <property type="project" value="InterPro"/>
</dbReference>
<dbReference type="PANTHER" id="PTHR28286">
    <property type="match status" value="1"/>
</dbReference>
<comment type="subcellular location">
    <subcellularLocation>
        <location evidence="1">Membrane</location>
        <topology evidence="1">Multi-pass membrane protein</topology>
    </subcellularLocation>
</comment>
<protein>
    <recommendedName>
        <fullName evidence="15">Bacteriorhodopsin</fullName>
    </recommendedName>
</protein>
<keyword evidence="9 12" id="KW-0472">Membrane</keyword>
<evidence type="ECO:0000256" key="2">
    <source>
        <dbReference type="ARBA" id="ARBA00008130"/>
    </source>
</evidence>
<evidence type="ECO:0008006" key="15">
    <source>
        <dbReference type="Google" id="ProtNLM"/>
    </source>
</evidence>
<dbReference type="PRINTS" id="PR00251">
    <property type="entry name" value="BACTRLOPSIN"/>
</dbReference>
<name>A0A1Y2E664_9PEZI</name>
<dbReference type="STRING" id="1141098.A0A1Y2E664"/>
<evidence type="ECO:0000256" key="6">
    <source>
        <dbReference type="ARBA" id="ARBA00022925"/>
    </source>
</evidence>
<evidence type="ECO:0000256" key="10">
    <source>
        <dbReference type="ARBA" id="ARBA00023170"/>
    </source>
</evidence>
<gene>
    <name evidence="13" type="ORF">BCR38DRAFT_482641</name>
</gene>
<feature type="transmembrane region" description="Helical" evidence="12">
    <location>
        <begin position="229"/>
        <end position="249"/>
    </location>
</feature>
<dbReference type="FunCoup" id="A0A1Y2E664">
    <property type="interactions" value="62"/>
</dbReference>
<feature type="transmembrane region" description="Helical" evidence="12">
    <location>
        <begin position="160"/>
        <end position="178"/>
    </location>
</feature>
<evidence type="ECO:0000256" key="9">
    <source>
        <dbReference type="ARBA" id="ARBA00023136"/>
    </source>
</evidence>
<feature type="compositionally biased region" description="Low complexity" evidence="11">
    <location>
        <begin position="286"/>
        <end position="310"/>
    </location>
</feature>
<keyword evidence="7 12" id="KW-1133">Transmembrane helix</keyword>
<proteinExistence type="inferred from homology"/>
<evidence type="ECO:0000313" key="13">
    <source>
        <dbReference type="EMBL" id="ORY67012.1"/>
    </source>
</evidence>
<dbReference type="Pfam" id="PF01036">
    <property type="entry name" value="Bac_rhodopsin"/>
    <property type="match status" value="1"/>
</dbReference>
<evidence type="ECO:0000256" key="3">
    <source>
        <dbReference type="ARBA" id="ARBA00022543"/>
    </source>
</evidence>
<dbReference type="OrthoDB" id="10261467at2759"/>
<dbReference type="EMBL" id="MCFJ01000004">
    <property type="protein sequence ID" value="ORY67012.1"/>
    <property type="molecule type" value="Genomic_DNA"/>
</dbReference>
<dbReference type="PROSITE" id="PS00950">
    <property type="entry name" value="BACTERIAL_OPSIN_1"/>
    <property type="match status" value="1"/>
</dbReference>
<dbReference type="SMART" id="SM01021">
    <property type="entry name" value="Bac_rhodopsin"/>
    <property type="match status" value="1"/>
</dbReference>
<keyword evidence="8" id="KW-0157">Chromophore</keyword>
<dbReference type="GO" id="GO:0007602">
    <property type="term" value="P:phototransduction"/>
    <property type="evidence" value="ECO:0007669"/>
    <property type="project" value="UniProtKB-KW"/>
</dbReference>
<accession>A0A1Y2E664</accession>
<evidence type="ECO:0000256" key="8">
    <source>
        <dbReference type="ARBA" id="ARBA00022991"/>
    </source>
</evidence>
<dbReference type="RefSeq" id="XP_040717636.1">
    <property type="nucleotide sequence ID" value="XM_040863529.1"/>
</dbReference>
<evidence type="ECO:0000256" key="11">
    <source>
        <dbReference type="SAM" id="MobiDB-lite"/>
    </source>
</evidence>
<evidence type="ECO:0000313" key="14">
    <source>
        <dbReference type="Proteomes" id="UP000193689"/>
    </source>
</evidence>
<comment type="similarity">
    <text evidence="2">Belongs to the archaeal/bacterial/fungal opsin family.</text>
</comment>
<dbReference type="AlphaFoldDB" id="A0A1Y2E664"/>
<feature type="transmembrane region" description="Helical" evidence="12">
    <location>
        <begin position="56"/>
        <end position="75"/>
    </location>
</feature>
<evidence type="ECO:0000256" key="1">
    <source>
        <dbReference type="ARBA" id="ARBA00004141"/>
    </source>
</evidence>
<feature type="transmembrane region" description="Helical" evidence="12">
    <location>
        <begin position="199"/>
        <end position="217"/>
    </location>
</feature>
<dbReference type="GO" id="GO:0009881">
    <property type="term" value="F:photoreceptor activity"/>
    <property type="evidence" value="ECO:0007669"/>
    <property type="project" value="UniProtKB-KW"/>
</dbReference>
<dbReference type="CDD" id="cd15239">
    <property type="entry name" value="7tm_YRO2_fungal-like"/>
    <property type="match status" value="1"/>
</dbReference>
<dbReference type="InterPro" id="IPR001425">
    <property type="entry name" value="Arc/bac/fun_rhodopsins"/>
</dbReference>
<keyword evidence="3" id="KW-0600">Photoreceptor protein</keyword>
<feature type="transmembrane region" description="Helical" evidence="12">
    <location>
        <begin position="134"/>
        <end position="154"/>
    </location>
</feature>
<evidence type="ECO:0000256" key="12">
    <source>
        <dbReference type="SAM" id="Phobius"/>
    </source>
</evidence>
<dbReference type="GO" id="GO:0005886">
    <property type="term" value="C:plasma membrane"/>
    <property type="evidence" value="ECO:0007669"/>
    <property type="project" value="TreeGrafter"/>
</dbReference>
<evidence type="ECO:0000256" key="7">
    <source>
        <dbReference type="ARBA" id="ARBA00022989"/>
    </source>
</evidence>
<dbReference type="GeneID" id="63779741"/>
<dbReference type="PANTHER" id="PTHR28286:SF1">
    <property type="entry name" value="30 KDA HEAT SHOCK PROTEIN-RELATED"/>
    <property type="match status" value="1"/>
</dbReference>
<dbReference type="Gene3D" id="1.20.1070.10">
    <property type="entry name" value="Rhodopsin 7-helix transmembrane proteins"/>
    <property type="match status" value="1"/>
</dbReference>
<feature type="region of interest" description="Disordered" evidence="11">
    <location>
        <begin position="268"/>
        <end position="310"/>
    </location>
</feature>
<keyword evidence="4" id="KW-0716">Sensory transduction</keyword>
<dbReference type="PROSITE" id="PS00327">
    <property type="entry name" value="BACTERIAL_OPSIN_RET"/>
    <property type="match status" value="1"/>
</dbReference>
<comment type="caution">
    <text evidence="13">The sequence shown here is derived from an EMBL/GenBank/DDBJ whole genome shotgun (WGS) entry which is preliminary data.</text>
</comment>
<dbReference type="SUPFAM" id="SSF81321">
    <property type="entry name" value="Family A G protein-coupled receptor-like"/>
    <property type="match status" value="1"/>
</dbReference>